<comment type="similarity">
    <text evidence="2">Belongs to the EspG family.</text>
</comment>
<organism evidence="5 6">
    <name type="scientific">Gordonia araii NBRC 100433</name>
    <dbReference type="NCBI Taxonomy" id="1073574"/>
    <lineage>
        <taxon>Bacteria</taxon>
        <taxon>Bacillati</taxon>
        <taxon>Actinomycetota</taxon>
        <taxon>Actinomycetes</taxon>
        <taxon>Mycobacteriales</taxon>
        <taxon>Gordoniaceae</taxon>
        <taxon>Gordonia</taxon>
    </lineage>
</organism>
<dbReference type="EMBL" id="BAEE01000033">
    <property type="protein sequence ID" value="GAB09212.1"/>
    <property type="molecule type" value="Genomic_DNA"/>
</dbReference>
<evidence type="ECO:0000256" key="4">
    <source>
        <dbReference type="ARBA" id="ARBA00023186"/>
    </source>
</evidence>
<reference evidence="5 6" key="1">
    <citation type="submission" date="2011-11" db="EMBL/GenBank/DDBJ databases">
        <title>Whole genome shotgun sequence of Gordonia araii NBRC 100433.</title>
        <authorList>
            <person name="Yoshida Y."/>
            <person name="Hosoyama A."/>
            <person name="Tsuchikane K."/>
            <person name="Katsumata H."/>
            <person name="Yamazaki S."/>
            <person name="Fujita N."/>
        </authorList>
    </citation>
    <scope>NUCLEOTIDE SEQUENCE [LARGE SCALE GENOMIC DNA]</scope>
    <source>
        <strain evidence="5 6">NBRC 100433</strain>
    </source>
</reference>
<keyword evidence="6" id="KW-1185">Reference proteome</keyword>
<keyword evidence="3" id="KW-0963">Cytoplasm</keyword>
<comment type="caution">
    <text evidence="5">The sequence shown here is derived from an EMBL/GenBank/DDBJ whole genome shotgun (WGS) entry which is preliminary data.</text>
</comment>
<dbReference type="InterPro" id="IPR025734">
    <property type="entry name" value="EspG"/>
</dbReference>
<dbReference type="Pfam" id="PF14011">
    <property type="entry name" value="ESX-1_EspG"/>
    <property type="match status" value="1"/>
</dbReference>
<comment type="subcellular location">
    <subcellularLocation>
        <location evidence="1">Cytoplasm</location>
    </subcellularLocation>
</comment>
<protein>
    <submittedName>
        <fullName evidence="5">Uncharacterized protein</fullName>
    </submittedName>
</protein>
<evidence type="ECO:0000256" key="2">
    <source>
        <dbReference type="ARBA" id="ARBA00006411"/>
    </source>
</evidence>
<evidence type="ECO:0000256" key="3">
    <source>
        <dbReference type="ARBA" id="ARBA00022490"/>
    </source>
</evidence>
<dbReference type="Proteomes" id="UP000035088">
    <property type="component" value="Unassembled WGS sequence"/>
</dbReference>
<dbReference type="STRING" id="1073574.GOARA_033_00130"/>
<gene>
    <name evidence="5" type="ORF">GOARA_033_00130</name>
</gene>
<evidence type="ECO:0000313" key="6">
    <source>
        <dbReference type="Proteomes" id="UP000035088"/>
    </source>
</evidence>
<sequence>MPFPFVYQSEEPVETQERDMMLASTMFDTNPPKALFRWAYAMLEPDLRIECLHRTYTEREPKGKLKRICAVRRLDEGFVAIQNPDISPGERYATIDIFETHATDLAKSIVSATPSSPAGRYGDVEQRTARGAHNSDQHEDVYDRLRNTDLSSLGTLQVREGKYSEWRLDENGLKLIWTVQNEIGRYVTKRGVMVACDDTQLISEINKLVSTIVKRIRERRARI</sequence>
<keyword evidence="4" id="KW-0143">Chaperone</keyword>
<proteinExistence type="inferred from homology"/>
<name>G7H037_9ACTN</name>
<evidence type="ECO:0000313" key="5">
    <source>
        <dbReference type="EMBL" id="GAB09212.1"/>
    </source>
</evidence>
<accession>G7H037</accession>
<dbReference type="AlphaFoldDB" id="G7H037"/>
<evidence type="ECO:0000256" key="1">
    <source>
        <dbReference type="ARBA" id="ARBA00004496"/>
    </source>
</evidence>